<evidence type="ECO:0000313" key="2">
    <source>
        <dbReference type="Proteomes" id="UP001592582"/>
    </source>
</evidence>
<evidence type="ECO:0000313" key="1">
    <source>
        <dbReference type="EMBL" id="MFC1409382.1"/>
    </source>
</evidence>
<protein>
    <submittedName>
        <fullName evidence="1">Class I SAM-dependent methyltransferase</fullName>
        <ecNumber evidence="1">2.1.1.-</ecNumber>
    </submittedName>
</protein>
<reference evidence="1 2" key="1">
    <citation type="submission" date="2024-09" db="EMBL/GenBank/DDBJ databases">
        <authorList>
            <person name="Lee S.D."/>
        </authorList>
    </citation>
    <scope>NUCLEOTIDE SEQUENCE [LARGE SCALE GENOMIC DNA]</scope>
    <source>
        <strain evidence="1 2">N1-1</strain>
    </source>
</reference>
<dbReference type="GO" id="GO:0008168">
    <property type="term" value="F:methyltransferase activity"/>
    <property type="evidence" value="ECO:0007669"/>
    <property type="project" value="UniProtKB-KW"/>
</dbReference>
<dbReference type="InterPro" id="IPR041698">
    <property type="entry name" value="Methyltransf_25"/>
</dbReference>
<dbReference type="Proteomes" id="UP001592582">
    <property type="component" value="Unassembled WGS sequence"/>
</dbReference>
<keyword evidence="1" id="KW-0489">Methyltransferase</keyword>
<keyword evidence="2" id="KW-1185">Reference proteome</keyword>
<dbReference type="InterPro" id="IPR029063">
    <property type="entry name" value="SAM-dependent_MTases_sf"/>
</dbReference>
<dbReference type="EMBL" id="JBHEZX010000003">
    <property type="protein sequence ID" value="MFC1409382.1"/>
    <property type="molecule type" value="Genomic_DNA"/>
</dbReference>
<proteinExistence type="predicted"/>
<comment type="caution">
    <text evidence="1">The sequence shown here is derived from an EMBL/GenBank/DDBJ whole genome shotgun (WGS) entry which is preliminary data.</text>
</comment>
<sequence>MPTTAEQAGQTPSDVRRKADIAQGFDLVADTFGAGSSGSSSSGAGSGSGGGSFFENVGRRLVQLAGLRAGDRVLDLGCGRGAVLLAAAEAVGADGYAAGIDLSPEMVRATAAEIARRRLRNVAVRVDDAEDPGFPARSFEAVLAGLMMFITPDPAAALAAAHRVLVPGGRFAMTTFAPEDEAWQRPLLAALAAAGRPAGAGEWSRNQGGNGLLATPELIAELLQRAGFTEVSTVQEEQVSTYTEPQQWWTSLWSGGRRAALLEHIPEDRREDARKAAFAELDALTVDGVLTRRTPIHYTTAVKP</sequence>
<name>A0ABV6V6N3_9ACTN</name>
<dbReference type="GO" id="GO:0032259">
    <property type="term" value="P:methylation"/>
    <property type="evidence" value="ECO:0007669"/>
    <property type="project" value="UniProtKB-KW"/>
</dbReference>
<keyword evidence="1" id="KW-0808">Transferase</keyword>
<dbReference type="EC" id="2.1.1.-" evidence="1"/>
<dbReference type="SUPFAM" id="SSF53335">
    <property type="entry name" value="S-adenosyl-L-methionine-dependent methyltransferases"/>
    <property type="match status" value="1"/>
</dbReference>
<dbReference type="Pfam" id="PF13649">
    <property type="entry name" value="Methyltransf_25"/>
    <property type="match status" value="1"/>
</dbReference>
<organism evidence="1 2">
    <name type="scientific">Streptacidiphilus alkalitolerans</name>
    <dbReference type="NCBI Taxonomy" id="3342712"/>
    <lineage>
        <taxon>Bacteria</taxon>
        <taxon>Bacillati</taxon>
        <taxon>Actinomycetota</taxon>
        <taxon>Actinomycetes</taxon>
        <taxon>Kitasatosporales</taxon>
        <taxon>Streptomycetaceae</taxon>
        <taxon>Streptacidiphilus</taxon>
    </lineage>
</organism>
<dbReference type="CDD" id="cd02440">
    <property type="entry name" value="AdoMet_MTases"/>
    <property type="match status" value="1"/>
</dbReference>
<dbReference type="PANTHER" id="PTHR43591">
    <property type="entry name" value="METHYLTRANSFERASE"/>
    <property type="match status" value="1"/>
</dbReference>
<accession>A0ABV6V6N3</accession>
<gene>
    <name evidence="1" type="ORF">ACEZDG_08815</name>
</gene>
<dbReference type="Gene3D" id="3.40.50.150">
    <property type="entry name" value="Vaccinia Virus protein VP39"/>
    <property type="match status" value="1"/>
</dbReference>